<dbReference type="AlphaFoldDB" id="I3Y5R9"/>
<evidence type="ECO:0000313" key="2">
    <source>
        <dbReference type="Proteomes" id="UP000006062"/>
    </source>
</evidence>
<gene>
    <name evidence="1" type="ordered locus">Thivi_0268</name>
</gene>
<protein>
    <recommendedName>
        <fullName evidence="3">Tellurite resistance protein TerB</fullName>
    </recommendedName>
</protein>
<accession>I3Y5R9</accession>
<dbReference type="STRING" id="765911.Thivi_0268"/>
<reference evidence="1 2" key="1">
    <citation type="submission" date="2012-06" db="EMBL/GenBank/DDBJ databases">
        <title>Complete sequence of Thiocystis violascens DSM 198.</title>
        <authorList>
            <consortium name="US DOE Joint Genome Institute"/>
            <person name="Lucas S."/>
            <person name="Han J."/>
            <person name="Lapidus A."/>
            <person name="Cheng J.-F."/>
            <person name="Goodwin L."/>
            <person name="Pitluck S."/>
            <person name="Peters L."/>
            <person name="Ovchinnikova G."/>
            <person name="Teshima H."/>
            <person name="Detter J.C."/>
            <person name="Han C."/>
            <person name="Tapia R."/>
            <person name="Land M."/>
            <person name="Hauser L."/>
            <person name="Kyrpides N."/>
            <person name="Ivanova N."/>
            <person name="Pagani I."/>
            <person name="Vogl K."/>
            <person name="Liu Z."/>
            <person name="Frigaard N.-U."/>
            <person name="Bryant D."/>
            <person name="Woyke T."/>
        </authorList>
    </citation>
    <scope>NUCLEOTIDE SEQUENCE [LARGE SCALE GENOMIC DNA]</scope>
    <source>
        <strain evidence="2">ATCC 17096 / DSM 198 / 6111</strain>
    </source>
</reference>
<dbReference type="HOGENOM" id="CLU_2756578_0_0_6"/>
<dbReference type="eggNOG" id="ENOG50345SA">
    <property type="taxonomic scope" value="Bacteria"/>
</dbReference>
<dbReference type="RefSeq" id="WP_014776845.1">
    <property type="nucleotide sequence ID" value="NC_018012.1"/>
</dbReference>
<dbReference type="EMBL" id="CP003154">
    <property type="protein sequence ID" value="AFL72337.1"/>
    <property type="molecule type" value="Genomic_DNA"/>
</dbReference>
<evidence type="ECO:0000313" key="1">
    <source>
        <dbReference type="EMBL" id="AFL72337.1"/>
    </source>
</evidence>
<proteinExistence type="predicted"/>
<dbReference type="Proteomes" id="UP000006062">
    <property type="component" value="Chromosome"/>
</dbReference>
<keyword evidence="2" id="KW-1185">Reference proteome</keyword>
<sequence length="70" mass="7778">MAQWRDVAKAFALADGHISQKEVDVLRKALFADGRISKSELDFLKEIKKEATSSVQLLDALIADCEKSLD</sequence>
<organism evidence="1 2">
    <name type="scientific">Thiocystis violascens (strain ATCC 17096 / DSM 198 / 6111)</name>
    <name type="common">Chromatium violascens</name>
    <dbReference type="NCBI Taxonomy" id="765911"/>
    <lineage>
        <taxon>Bacteria</taxon>
        <taxon>Pseudomonadati</taxon>
        <taxon>Pseudomonadota</taxon>
        <taxon>Gammaproteobacteria</taxon>
        <taxon>Chromatiales</taxon>
        <taxon>Chromatiaceae</taxon>
        <taxon>Thiocystis</taxon>
    </lineage>
</organism>
<dbReference type="KEGG" id="tvi:Thivi_0268"/>
<name>I3Y5R9_THIV6</name>
<evidence type="ECO:0008006" key="3">
    <source>
        <dbReference type="Google" id="ProtNLM"/>
    </source>
</evidence>
<dbReference type="OrthoDB" id="5625340at2"/>